<keyword evidence="6" id="KW-1185">Reference proteome</keyword>
<dbReference type="AlphaFoldDB" id="A0A915KQQ8"/>
<protein>
    <submittedName>
        <fullName evidence="7">Rubicon Homology domain-containing protein</fullName>
    </submittedName>
</protein>
<organism evidence="6 7">
    <name type="scientific">Romanomermis culicivorax</name>
    <name type="common">Nematode worm</name>
    <dbReference type="NCBI Taxonomy" id="13658"/>
    <lineage>
        <taxon>Eukaryota</taxon>
        <taxon>Metazoa</taxon>
        <taxon>Ecdysozoa</taxon>
        <taxon>Nematoda</taxon>
        <taxon>Enoplea</taxon>
        <taxon>Dorylaimia</taxon>
        <taxon>Mermithida</taxon>
        <taxon>Mermithoidea</taxon>
        <taxon>Mermithidae</taxon>
        <taxon>Romanomermis</taxon>
    </lineage>
</organism>
<evidence type="ECO:0000259" key="5">
    <source>
        <dbReference type="SMART" id="SM01175"/>
    </source>
</evidence>
<evidence type="ECO:0000256" key="1">
    <source>
        <dbReference type="ARBA" id="ARBA00022723"/>
    </source>
</evidence>
<dbReference type="PANTHER" id="PTHR12326">
    <property type="entry name" value="PLECKSTRIN HOMOLOGY DOMAIN CONTAINING PROTEIN"/>
    <property type="match status" value="1"/>
</dbReference>
<dbReference type="WBParaSite" id="nRc.2.0.1.t40415-RA">
    <property type="protein sequence ID" value="nRc.2.0.1.t40415-RA"/>
    <property type="gene ID" value="nRc.2.0.1.g40415"/>
</dbReference>
<keyword evidence="3" id="KW-0863">Zinc-finger</keyword>
<keyword evidence="4" id="KW-0862">Zinc</keyword>
<name>A0A915KQQ8_ROMCU</name>
<feature type="domain" description="Rubicon Homology" evidence="5">
    <location>
        <begin position="1"/>
        <end position="158"/>
    </location>
</feature>
<accession>A0A915KQQ8</accession>
<dbReference type="Proteomes" id="UP000887565">
    <property type="component" value="Unplaced"/>
</dbReference>
<dbReference type="OMA" id="TIFHQSC"/>
<evidence type="ECO:0000256" key="2">
    <source>
        <dbReference type="ARBA" id="ARBA00022737"/>
    </source>
</evidence>
<dbReference type="InterPro" id="IPR051366">
    <property type="entry name" value="DEF8"/>
</dbReference>
<keyword evidence="1" id="KW-0479">Metal-binding</keyword>
<dbReference type="GO" id="GO:0008270">
    <property type="term" value="F:zinc ion binding"/>
    <property type="evidence" value="ECO:0007669"/>
    <property type="project" value="UniProtKB-KW"/>
</dbReference>
<evidence type="ECO:0000256" key="3">
    <source>
        <dbReference type="ARBA" id="ARBA00022771"/>
    </source>
</evidence>
<sequence length="163" mass="19237">MQNKPVLLLEALNPHLFNYLKEIRTIKALRQELLLMKPYLLNCHDAAQLRLFSLLVDHPHFWDSADAYSLQDLIDLNSGKLEIRLRSVVQTYAKHIRQECEACRGNGYLCEFCNQNEILFPFDDYVVTCRKCRAVYHRICHEKHDGQCPRCFRRNERTSVDVV</sequence>
<dbReference type="Pfam" id="PF13901">
    <property type="entry name" value="RH_dom"/>
    <property type="match status" value="1"/>
</dbReference>
<evidence type="ECO:0000313" key="6">
    <source>
        <dbReference type="Proteomes" id="UP000887565"/>
    </source>
</evidence>
<proteinExistence type="predicted"/>
<reference evidence="7" key="1">
    <citation type="submission" date="2022-11" db="UniProtKB">
        <authorList>
            <consortium name="WormBaseParasite"/>
        </authorList>
    </citation>
    <scope>IDENTIFICATION</scope>
</reference>
<evidence type="ECO:0000256" key="4">
    <source>
        <dbReference type="ARBA" id="ARBA00022833"/>
    </source>
</evidence>
<dbReference type="PANTHER" id="PTHR12326:SF3">
    <property type="entry name" value="DIFFERENTIALLY EXPRESSED IN FDCP 8 HOMOLOG"/>
    <property type="match status" value="1"/>
</dbReference>
<evidence type="ECO:0000313" key="7">
    <source>
        <dbReference type="WBParaSite" id="nRc.2.0.1.t40415-RA"/>
    </source>
</evidence>
<dbReference type="InterPro" id="IPR025258">
    <property type="entry name" value="RH_dom"/>
</dbReference>
<keyword evidence="2" id="KW-0677">Repeat</keyword>
<dbReference type="SMART" id="SM01175">
    <property type="entry name" value="DUF4206"/>
    <property type="match status" value="1"/>
</dbReference>